<dbReference type="Proteomes" id="UP000644693">
    <property type="component" value="Unassembled WGS sequence"/>
</dbReference>
<reference evidence="1" key="2">
    <citation type="submission" date="2020-09" db="EMBL/GenBank/DDBJ databases">
        <authorList>
            <person name="Sun Q."/>
            <person name="Kim S."/>
        </authorList>
    </citation>
    <scope>NUCLEOTIDE SEQUENCE</scope>
    <source>
        <strain evidence="1">KCTC 23430</strain>
    </source>
</reference>
<dbReference type="AlphaFoldDB" id="A0A918XJ15"/>
<gene>
    <name evidence="1" type="ORF">GCM10007053_18530</name>
</gene>
<organism evidence="1 2">
    <name type="scientific">Parahalioglobus pacificus</name>
    <dbReference type="NCBI Taxonomy" id="930806"/>
    <lineage>
        <taxon>Bacteria</taxon>
        <taxon>Pseudomonadati</taxon>
        <taxon>Pseudomonadota</taxon>
        <taxon>Gammaproteobacteria</taxon>
        <taxon>Cellvibrionales</taxon>
        <taxon>Halieaceae</taxon>
        <taxon>Parahalioglobus</taxon>
    </lineage>
</organism>
<accession>A0A918XJ15</accession>
<name>A0A918XJ15_9GAMM</name>
<dbReference type="EMBL" id="BMYM01000002">
    <property type="protein sequence ID" value="GHD33738.1"/>
    <property type="molecule type" value="Genomic_DNA"/>
</dbReference>
<reference evidence="1" key="1">
    <citation type="journal article" date="2014" name="Int. J. Syst. Evol. Microbiol.">
        <title>Complete genome sequence of Corynebacterium casei LMG S-19264T (=DSM 44701T), isolated from a smear-ripened cheese.</title>
        <authorList>
            <consortium name="US DOE Joint Genome Institute (JGI-PGF)"/>
            <person name="Walter F."/>
            <person name="Albersmeier A."/>
            <person name="Kalinowski J."/>
            <person name="Ruckert C."/>
        </authorList>
    </citation>
    <scope>NUCLEOTIDE SEQUENCE</scope>
    <source>
        <strain evidence="1">KCTC 23430</strain>
    </source>
</reference>
<sequence>MENGGRQCNELVASPIEKTLCVNIVGVLWQCVLKHQSIDVRLFRIIERNDLDFNSHVFKDRNFIEDKSF</sequence>
<protein>
    <submittedName>
        <fullName evidence="1">Uncharacterized protein</fullName>
    </submittedName>
</protein>
<evidence type="ECO:0000313" key="2">
    <source>
        <dbReference type="Proteomes" id="UP000644693"/>
    </source>
</evidence>
<evidence type="ECO:0000313" key="1">
    <source>
        <dbReference type="EMBL" id="GHD33738.1"/>
    </source>
</evidence>
<proteinExistence type="predicted"/>
<keyword evidence="2" id="KW-1185">Reference proteome</keyword>
<comment type="caution">
    <text evidence="1">The sequence shown here is derived from an EMBL/GenBank/DDBJ whole genome shotgun (WGS) entry which is preliminary data.</text>
</comment>